<reference evidence="6 7" key="1">
    <citation type="submission" date="2015-01" db="EMBL/GenBank/DDBJ databases">
        <title>Complete genome of Pseudomonas batumici UCM B-321 producer of the batumin antibiotic with strong antistaphilococcal and potential anticancer activity.</title>
        <authorList>
            <person name="Klochko V.V."/>
            <person name="Zelena L.B."/>
            <person name="Elena K.A."/>
            <person name="Reva O.N."/>
        </authorList>
    </citation>
    <scope>NUCLEOTIDE SEQUENCE [LARGE SCALE GENOMIC DNA]</scope>
    <source>
        <strain evidence="6 7">UCM B-321</strain>
    </source>
</reference>
<dbReference type="PANTHER" id="PTHR46663">
    <property type="entry name" value="DIGUANYLATE CYCLASE DGCT-RELATED"/>
    <property type="match status" value="1"/>
</dbReference>
<accession>A0A0C2F328</accession>
<dbReference type="GO" id="GO:0007165">
    <property type="term" value="P:signal transduction"/>
    <property type="evidence" value="ECO:0007669"/>
    <property type="project" value="InterPro"/>
</dbReference>
<protein>
    <submittedName>
        <fullName evidence="6">Inner membrane protein YfiN</fullName>
    </submittedName>
</protein>
<dbReference type="AlphaFoldDB" id="A0A0C2F328"/>
<dbReference type="GO" id="GO:0003824">
    <property type="term" value="F:catalytic activity"/>
    <property type="evidence" value="ECO:0007669"/>
    <property type="project" value="UniProtKB-ARBA"/>
</dbReference>
<dbReference type="Gene3D" id="3.30.70.270">
    <property type="match status" value="1"/>
</dbReference>
<dbReference type="InterPro" id="IPR003660">
    <property type="entry name" value="HAMP_dom"/>
</dbReference>
<feature type="transmembrane region" description="Helical" evidence="3">
    <location>
        <begin position="21"/>
        <end position="44"/>
    </location>
</feature>
<feature type="transmembrane region" description="Helical" evidence="3">
    <location>
        <begin position="154"/>
        <end position="177"/>
    </location>
</feature>
<dbReference type="GO" id="GO:0005886">
    <property type="term" value="C:plasma membrane"/>
    <property type="evidence" value="ECO:0007669"/>
    <property type="project" value="UniProtKB-SubCell"/>
</dbReference>
<evidence type="ECO:0000256" key="1">
    <source>
        <dbReference type="ARBA" id="ARBA00001946"/>
    </source>
</evidence>
<proteinExistence type="predicted"/>
<dbReference type="OrthoDB" id="9812260at2"/>
<dbReference type="InterPro" id="IPR043128">
    <property type="entry name" value="Rev_trsase/Diguanyl_cyclase"/>
</dbReference>
<keyword evidence="3" id="KW-0812">Transmembrane</keyword>
<dbReference type="InterPro" id="IPR033417">
    <property type="entry name" value="CHASE8"/>
</dbReference>
<dbReference type="PATRIC" id="fig|226910.6.peg.713"/>
<dbReference type="CDD" id="cd01949">
    <property type="entry name" value="GGDEF"/>
    <property type="match status" value="1"/>
</dbReference>
<dbReference type="SMART" id="SM00267">
    <property type="entry name" value="GGDEF"/>
    <property type="match status" value="1"/>
</dbReference>
<name>A0A0C2F328_9PSED</name>
<dbReference type="InterPro" id="IPR000160">
    <property type="entry name" value="GGDEF_dom"/>
</dbReference>
<feature type="domain" description="GGDEF" evidence="5">
    <location>
        <begin position="278"/>
        <end position="414"/>
    </location>
</feature>
<dbReference type="EMBL" id="JXDG01000007">
    <property type="protein sequence ID" value="KIH85448.1"/>
    <property type="molecule type" value="Genomic_DNA"/>
</dbReference>
<evidence type="ECO:0000313" key="6">
    <source>
        <dbReference type="EMBL" id="KIH85448.1"/>
    </source>
</evidence>
<dbReference type="SMART" id="SM00304">
    <property type="entry name" value="HAMP"/>
    <property type="match status" value="1"/>
</dbReference>
<dbReference type="CDD" id="cd06225">
    <property type="entry name" value="HAMP"/>
    <property type="match status" value="1"/>
</dbReference>
<dbReference type="InterPro" id="IPR052163">
    <property type="entry name" value="DGC-Regulatory_Protein"/>
</dbReference>
<evidence type="ECO:0000256" key="3">
    <source>
        <dbReference type="SAM" id="Phobius"/>
    </source>
</evidence>
<dbReference type="PROSITE" id="PS50887">
    <property type="entry name" value="GGDEF"/>
    <property type="match status" value="1"/>
</dbReference>
<comment type="caution">
    <text evidence="6">The sequence shown here is derived from an EMBL/GenBank/DDBJ whole genome shotgun (WGS) entry which is preliminary data.</text>
</comment>
<dbReference type="PROSITE" id="PS50885">
    <property type="entry name" value="HAMP"/>
    <property type="match status" value="1"/>
</dbReference>
<dbReference type="Pfam" id="PF00990">
    <property type="entry name" value="GGDEF"/>
    <property type="match status" value="1"/>
</dbReference>
<evidence type="ECO:0000313" key="7">
    <source>
        <dbReference type="Proteomes" id="UP000031535"/>
    </source>
</evidence>
<keyword evidence="7" id="KW-1185">Reference proteome</keyword>
<dbReference type="InterPro" id="IPR029787">
    <property type="entry name" value="Nucleotide_cyclase"/>
</dbReference>
<organism evidence="6 7">
    <name type="scientific">Pseudomonas batumici</name>
    <dbReference type="NCBI Taxonomy" id="226910"/>
    <lineage>
        <taxon>Bacteria</taxon>
        <taxon>Pseudomonadati</taxon>
        <taxon>Pseudomonadota</taxon>
        <taxon>Gammaproteobacteria</taxon>
        <taxon>Pseudomonadales</taxon>
        <taxon>Pseudomonadaceae</taxon>
        <taxon>Pseudomonas</taxon>
    </lineage>
</organism>
<keyword evidence="3" id="KW-0472">Membrane</keyword>
<dbReference type="Pfam" id="PF17152">
    <property type="entry name" value="CHASE8"/>
    <property type="match status" value="1"/>
</dbReference>
<dbReference type="FunFam" id="3.30.70.270:FF:000001">
    <property type="entry name" value="Diguanylate cyclase domain protein"/>
    <property type="match status" value="1"/>
</dbReference>
<evidence type="ECO:0000259" key="5">
    <source>
        <dbReference type="PROSITE" id="PS50887"/>
    </source>
</evidence>
<dbReference type="SUPFAM" id="SSF55073">
    <property type="entry name" value="Nucleotide cyclase"/>
    <property type="match status" value="1"/>
</dbReference>
<evidence type="ECO:0000259" key="4">
    <source>
        <dbReference type="PROSITE" id="PS50885"/>
    </source>
</evidence>
<gene>
    <name evidence="6" type="ORF">UCMB321_0717</name>
</gene>
<dbReference type="STRING" id="226910.UCMB321_0717"/>
<evidence type="ECO:0000256" key="2">
    <source>
        <dbReference type="ARBA" id="ARBA00004533"/>
    </source>
</evidence>
<dbReference type="Proteomes" id="UP000031535">
    <property type="component" value="Unassembled WGS sequence"/>
</dbReference>
<dbReference type="PANTHER" id="PTHR46663:SF2">
    <property type="entry name" value="GGDEF DOMAIN-CONTAINING PROTEIN"/>
    <property type="match status" value="1"/>
</dbReference>
<keyword evidence="3" id="KW-1133">Transmembrane helix</keyword>
<comment type="cofactor">
    <cofactor evidence="1">
        <name>Mg(2+)</name>
        <dbReference type="ChEBI" id="CHEBI:18420"/>
    </cofactor>
</comment>
<feature type="domain" description="HAMP" evidence="4">
    <location>
        <begin position="182"/>
        <end position="235"/>
    </location>
</feature>
<sequence>MIGRFKSDAPPSLRSVLGRGHLLAAMAAVGLVSVSLTFLGVLALRVYADHNLHLIARSISYTVEAAVVFNDSSAATEALALIAETEEVADAEVFDAHGQRLARWQRPETGLLSKVEMQLARTLLEQPIDLPIVHQDREVGSIRLTGHGGSLLRFLLSGLLGILVCSALAAWLGLYLARRLLRGIIGPLRSLAEVAHAARIDRAFDRRVPPASIAELDNLGSDFNALLDELEAWQSHLRSENESLAHQANHDSLTGLPNRAFFEGRLIRSLRNAAKQGERVGVLFLDSDRFKQINDNFGHAAGDAVLVAVATRVRAQLREEDLVARLGGDEFAVLLTPLHKIEDAQRIADKIIASMDAPIAVPGQAQVLTSLSIGIAVYPEHGITPNALLNAADAAMYQAKRLARGGQHTAGSEHSAAIVQTRS</sequence>
<dbReference type="NCBIfam" id="TIGR00254">
    <property type="entry name" value="GGDEF"/>
    <property type="match status" value="1"/>
</dbReference>
<comment type="subcellular location">
    <subcellularLocation>
        <location evidence="2">Cell inner membrane</location>
    </subcellularLocation>
</comment>